<sequence length="386" mass="45534">MLEKENWIKLFNNFKKTELKKRKRFNLNDLEVYIKEKLGGAAFYQAAGGYQKFFQLLKKLEADKQISAIKSSDFNQRRPQLKKRWTLIEEKFSGWSDKDIVKLSRLLDLSYYLKRSKKQTPKLKIMLFKIAKFLKNKQEREWASREERSLELFGDEKFLNQSQGKKLLTNLKLNLVDLKAEHYKHLFVYWTLNPTQINNILIMENHSAFIGAKKALAAGINIFNQNFDTVIYGQGKKIVRSFSFLEELLGLKPVEENQSYLTNELTKAEEKLKDEALRAKLNIYYAGDLDPEGLAIYTSLKAKYPKFKIKLLGEYYQLLFRLNKGPYPCQNKQQKNIKVLKEVIRELKQASFEDLSLDFENLWSKNLRLPQELITLEVLKKFKEIN</sequence>
<name>E3DN64_HALPG</name>
<evidence type="ECO:0000313" key="3">
    <source>
        <dbReference type="Proteomes" id="UP000006866"/>
    </source>
</evidence>
<gene>
    <name evidence="2" type="ordered locus">Hprae_0313</name>
</gene>
<dbReference type="eggNOG" id="ENOG502ZAI3">
    <property type="taxonomic scope" value="Bacteria"/>
</dbReference>
<dbReference type="HOGENOM" id="CLU_065541_0_0_9"/>
<accession>E3DN64</accession>
<evidence type="ECO:0000313" key="2">
    <source>
        <dbReference type="EMBL" id="ADO76470.1"/>
    </source>
</evidence>
<reference evidence="2 3" key="2">
    <citation type="journal article" date="2011" name="Stand. Genomic Sci.">
        <title>Complete genome sequence of the extremely halophilic Halanaerobium praevalens type strain (GSL).</title>
        <authorList>
            <person name="Ivanova N."/>
            <person name="Sikorski J."/>
            <person name="Chertkov O."/>
            <person name="Nolan M."/>
            <person name="Lucas S."/>
            <person name="Hammon N."/>
            <person name="Deshpande S."/>
            <person name="Cheng J.F."/>
            <person name="Tapia R."/>
            <person name="Han C."/>
            <person name="Goodwin L."/>
            <person name="Pitluck S."/>
            <person name="Huntemann M."/>
            <person name="Liolios K."/>
            <person name="Pagani I."/>
            <person name="Mavromatis K."/>
            <person name="Ovchinikova G."/>
            <person name="Pati A."/>
            <person name="Chen A."/>
            <person name="Palaniappan K."/>
            <person name="Land M."/>
            <person name="Hauser L."/>
            <person name="Brambilla E.M."/>
            <person name="Kannan K.P."/>
            <person name="Rohde M."/>
            <person name="Tindall B.J."/>
            <person name="Goker M."/>
            <person name="Detter J.C."/>
            <person name="Woyke T."/>
            <person name="Bristow J."/>
            <person name="Eisen J.A."/>
            <person name="Markowitz V."/>
            <person name="Hugenholtz P."/>
            <person name="Kyrpides N.C."/>
            <person name="Klenk H.P."/>
            <person name="Lapidus A."/>
        </authorList>
    </citation>
    <scope>NUCLEOTIDE SEQUENCE [LARGE SCALE GENOMIC DNA]</scope>
    <source>
        <strain evidence="3">ATCC 33744 / DSM 2228 / GSL</strain>
    </source>
</reference>
<dbReference type="STRING" id="572479.Hprae_0313"/>
<feature type="domain" description="Wadjet protein JetD C-terminal" evidence="1">
    <location>
        <begin position="275"/>
        <end position="380"/>
    </location>
</feature>
<dbReference type="KEGG" id="hpk:Hprae_0313"/>
<evidence type="ECO:0000259" key="1">
    <source>
        <dbReference type="Pfam" id="PF09983"/>
    </source>
</evidence>
<reference evidence="3" key="1">
    <citation type="submission" date="2010-10" db="EMBL/GenBank/DDBJ databases">
        <title>The complete genome of Halanaerobium praevalens DSM 2228.</title>
        <authorList>
            <consortium name="US DOE Joint Genome Institute (JGI-PGF)"/>
            <person name="Lucas S."/>
            <person name="Copeland A."/>
            <person name="Lapidus A."/>
            <person name="Glavina del Rio T."/>
            <person name="Dalin E."/>
            <person name="Tice H."/>
            <person name="Bruce D."/>
            <person name="Goodwin L."/>
            <person name="Pitluck S."/>
            <person name="Kyrpides N."/>
            <person name="Mavromatis K."/>
            <person name="Ivanova N."/>
            <person name="Ovchinnikova G."/>
            <person name="Chertkov O."/>
            <person name="Detter J.C."/>
            <person name="Han C."/>
            <person name="Larimer F."/>
            <person name="Land M."/>
            <person name="Hauser L."/>
            <person name="Markowitz V."/>
            <person name="Cheng J.-F."/>
            <person name="Hugenholtz P."/>
            <person name="Woyke T."/>
            <person name="Wu D."/>
            <person name="Tindall B."/>
            <person name="Pomrenke H.G."/>
            <person name="Brambilla E."/>
            <person name="Klenk H.-P."/>
            <person name="Eisen J.A."/>
        </authorList>
    </citation>
    <scope>NUCLEOTIDE SEQUENCE [LARGE SCALE GENOMIC DNA]</scope>
    <source>
        <strain evidence="3">ATCC 33744 / DSM 2228 / GSL</strain>
    </source>
</reference>
<keyword evidence="3" id="KW-1185">Reference proteome</keyword>
<dbReference type="Proteomes" id="UP000006866">
    <property type="component" value="Chromosome"/>
</dbReference>
<dbReference type="AlphaFoldDB" id="E3DN64"/>
<dbReference type="Pfam" id="PF09983">
    <property type="entry name" value="JetD_C"/>
    <property type="match status" value="1"/>
</dbReference>
<dbReference type="PATRIC" id="fig|572479.3.peg.316"/>
<proteinExistence type="predicted"/>
<dbReference type="EMBL" id="CP002175">
    <property type="protein sequence ID" value="ADO76470.1"/>
    <property type="molecule type" value="Genomic_DNA"/>
</dbReference>
<organism evidence="2 3">
    <name type="scientific">Halanaerobium praevalens (strain ATCC 33744 / DSM 2228 / GSL)</name>
    <dbReference type="NCBI Taxonomy" id="572479"/>
    <lineage>
        <taxon>Bacteria</taxon>
        <taxon>Bacillati</taxon>
        <taxon>Bacillota</taxon>
        <taxon>Clostridia</taxon>
        <taxon>Halanaerobiales</taxon>
        <taxon>Halanaerobiaceae</taxon>
        <taxon>Halanaerobium</taxon>
    </lineage>
</organism>
<protein>
    <recommendedName>
        <fullName evidence="1">Wadjet protein JetD C-terminal domain-containing protein</fullName>
    </recommendedName>
</protein>
<dbReference type="InterPro" id="IPR024534">
    <property type="entry name" value="JetD_C"/>
</dbReference>
<dbReference type="RefSeq" id="WP_014552503.1">
    <property type="nucleotide sequence ID" value="NC_017455.1"/>
</dbReference>